<reference evidence="2 3" key="1">
    <citation type="submission" date="2024-09" db="EMBL/GenBank/DDBJ databases">
        <authorList>
            <person name="Sun Q."/>
            <person name="Mori K."/>
        </authorList>
    </citation>
    <scope>NUCLEOTIDE SEQUENCE [LARGE SCALE GENOMIC DNA]</scope>
    <source>
        <strain evidence="2 3">CECT 7955</strain>
    </source>
</reference>
<accession>A0ABV5GIG9</accession>
<keyword evidence="1" id="KW-0812">Transmembrane</keyword>
<dbReference type="Proteomes" id="UP001589607">
    <property type="component" value="Unassembled WGS sequence"/>
</dbReference>
<organism evidence="2 3">
    <name type="scientific">Flavobacterium jumunjinense</name>
    <dbReference type="NCBI Taxonomy" id="998845"/>
    <lineage>
        <taxon>Bacteria</taxon>
        <taxon>Pseudomonadati</taxon>
        <taxon>Bacteroidota</taxon>
        <taxon>Flavobacteriia</taxon>
        <taxon>Flavobacteriales</taxon>
        <taxon>Flavobacteriaceae</taxon>
        <taxon>Flavobacterium</taxon>
    </lineage>
</organism>
<protein>
    <submittedName>
        <fullName evidence="2">Uncharacterized protein</fullName>
    </submittedName>
</protein>
<feature type="transmembrane region" description="Helical" evidence="1">
    <location>
        <begin position="35"/>
        <end position="53"/>
    </location>
</feature>
<keyword evidence="1" id="KW-1133">Transmembrane helix</keyword>
<evidence type="ECO:0000313" key="2">
    <source>
        <dbReference type="EMBL" id="MFB9095173.1"/>
    </source>
</evidence>
<dbReference type="RefSeq" id="WP_236456691.1">
    <property type="nucleotide sequence ID" value="NZ_CBCSGE010000025.1"/>
</dbReference>
<proteinExistence type="predicted"/>
<keyword evidence="3" id="KW-1185">Reference proteome</keyword>
<comment type="caution">
    <text evidence="2">The sequence shown here is derived from an EMBL/GenBank/DDBJ whole genome shotgun (WGS) entry which is preliminary data.</text>
</comment>
<evidence type="ECO:0000313" key="3">
    <source>
        <dbReference type="Proteomes" id="UP001589607"/>
    </source>
</evidence>
<keyword evidence="1" id="KW-0472">Membrane</keyword>
<feature type="transmembrane region" description="Helical" evidence="1">
    <location>
        <begin position="12"/>
        <end position="29"/>
    </location>
</feature>
<name>A0ABV5GIG9_9FLAO</name>
<evidence type="ECO:0000256" key="1">
    <source>
        <dbReference type="SAM" id="Phobius"/>
    </source>
</evidence>
<sequence>MKPIIKKMIKTFLLTGLIYAVAIAGYDYFSGNEFRLGKFIFNASFFGLIMALISRKDYKKQNSSKENQ</sequence>
<dbReference type="EMBL" id="JBHMEY010000003">
    <property type="protein sequence ID" value="MFB9095173.1"/>
    <property type="molecule type" value="Genomic_DNA"/>
</dbReference>
<gene>
    <name evidence="2" type="ORF">ACFFVF_01480</name>
</gene>